<dbReference type="InterPro" id="IPR005119">
    <property type="entry name" value="LysR_subst-bd"/>
</dbReference>
<dbReference type="GO" id="GO:0000976">
    <property type="term" value="F:transcription cis-regulatory region binding"/>
    <property type="evidence" value="ECO:0007669"/>
    <property type="project" value="TreeGrafter"/>
</dbReference>
<evidence type="ECO:0000256" key="2">
    <source>
        <dbReference type="ARBA" id="ARBA00023015"/>
    </source>
</evidence>
<reference evidence="6" key="1">
    <citation type="submission" date="2020-09" db="EMBL/GenBank/DDBJ databases">
        <title>A novel bacterium of genus Mangrovicoccus, isolated from South China Sea.</title>
        <authorList>
            <person name="Huang H."/>
            <person name="Mo K."/>
            <person name="Hu Y."/>
        </authorList>
    </citation>
    <scope>NUCLEOTIDE SEQUENCE</scope>
    <source>
        <strain evidence="6">HB182678</strain>
    </source>
</reference>
<dbReference type="Gene3D" id="3.40.190.10">
    <property type="entry name" value="Periplasmic binding protein-like II"/>
    <property type="match status" value="2"/>
</dbReference>
<dbReference type="Pfam" id="PF00126">
    <property type="entry name" value="HTH_1"/>
    <property type="match status" value="1"/>
</dbReference>
<keyword evidence="3" id="KW-0238">DNA-binding</keyword>
<name>A0A8J6Z0V6_9RHOB</name>
<evidence type="ECO:0000256" key="3">
    <source>
        <dbReference type="ARBA" id="ARBA00023125"/>
    </source>
</evidence>
<dbReference type="Pfam" id="PF03466">
    <property type="entry name" value="LysR_substrate"/>
    <property type="match status" value="1"/>
</dbReference>
<dbReference type="RefSeq" id="WP_193184349.1">
    <property type="nucleotide sequence ID" value="NZ_JACVXA010000050.1"/>
</dbReference>
<dbReference type="PANTHER" id="PTHR30126">
    <property type="entry name" value="HTH-TYPE TRANSCRIPTIONAL REGULATOR"/>
    <property type="match status" value="1"/>
</dbReference>
<keyword evidence="2" id="KW-0805">Transcription regulation</keyword>
<dbReference type="GO" id="GO:0003700">
    <property type="term" value="F:DNA-binding transcription factor activity"/>
    <property type="evidence" value="ECO:0007669"/>
    <property type="project" value="InterPro"/>
</dbReference>
<gene>
    <name evidence="6" type="ORF">ICN82_15275</name>
</gene>
<dbReference type="InterPro" id="IPR036388">
    <property type="entry name" value="WH-like_DNA-bd_sf"/>
</dbReference>
<dbReference type="PROSITE" id="PS50931">
    <property type="entry name" value="HTH_LYSR"/>
    <property type="match status" value="1"/>
</dbReference>
<dbReference type="SUPFAM" id="SSF46785">
    <property type="entry name" value="Winged helix' DNA-binding domain"/>
    <property type="match status" value="1"/>
</dbReference>
<protein>
    <submittedName>
        <fullName evidence="6">LysR family transcriptional regulator</fullName>
    </submittedName>
</protein>
<organism evidence="6 7">
    <name type="scientific">Mangrovicoccus algicola</name>
    <dbReference type="NCBI Taxonomy" id="2771008"/>
    <lineage>
        <taxon>Bacteria</taxon>
        <taxon>Pseudomonadati</taxon>
        <taxon>Pseudomonadota</taxon>
        <taxon>Alphaproteobacteria</taxon>
        <taxon>Rhodobacterales</taxon>
        <taxon>Paracoccaceae</taxon>
        <taxon>Mangrovicoccus</taxon>
    </lineage>
</organism>
<evidence type="ECO:0000256" key="4">
    <source>
        <dbReference type="ARBA" id="ARBA00023163"/>
    </source>
</evidence>
<comment type="similarity">
    <text evidence="1">Belongs to the LysR transcriptional regulatory family.</text>
</comment>
<dbReference type="InterPro" id="IPR000847">
    <property type="entry name" value="LysR_HTH_N"/>
</dbReference>
<evidence type="ECO:0000256" key="1">
    <source>
        <dbReference type="ARBA" id="ARBA00009437"/>
    </source>
</evidence>
<accession>A0A8J6Z0V6</accession>
<proteinExistence type="inferred from homology"/>
<keyword evidence="4" id="KW-0804">Transcription</keyword>
<dbReference type="PANTHER" id="PTHR30126:SF39">
    <property type="entry name" value="HTH-TYPE TRANSCRIPTIONAL REGULATOR CYSL"/>
    <property type="match status" value="1"/>
</dbReference>
<evidence type="ECO:0000259" key="5">
    <source>
        <dbReference type="PROSITE" id="PS50931"/>
    </source>
</evidence>
<dbReference type="InterPro" id="IPR036390">
    <property type="entry name" value="WH_DNA-bd_sf"/>
</dbReference>
<dbReference type="Gene3D" id="1.10.10.10">
    <property type="entry name" value="Winged helix-like DNA-binding domain superfamily/Winged helix DNA-binding domain"/>
    <property type="match status" value="1"/>
</dbReference>
<sequence>MAEPAGRITLWAVEVFAAIADEGSISGAARRLAASPSAVSQQLANLEAALAAQLVDRAARPFRLTPAGTTFLRRALNILGEAALARAELATRDLSHLSRLSLGMIEDFDADVTPRFLSEMAGELGSCRFLLETGASHALSAQLGARSLDMIVAADMGGAESWMEMHPLMEEPFVAVMPAGRIPDAAAIAGLRFIQYTQRHHMGRAIAAHLARHDLPLDHRFEMDSYHAIMALVAEGAGWTIATPLGVLRAQRFRDRVTMAPLPVPPLSRAIALTARRGQLGEVPRSTAMRLRRIIGALVIAPAVARDPWLAPHLRLSDPGTGDHLSVRADAAGAAIG</sequence>
<keyword evidence="7" id="KW-1185">Reference proteome</keyword>
<dbReference type="EMBL" id="JACVXA010000050">
    <property type="protein sequence ID" value="MBE3639563.1"/>
    <property type="molecule type" value="Genomic_DNA"/>
</dbReference>
<evidence type="ECO:0000313" key="7">
    <source>
        <dbReference type="Proteomes" id="UP000609121"/>
    </source>
</evidence>
<feature type="domain" description="HTH lysR-type" evidence="5">
    <location>
        <begin position="8"/>
        <end position="65"/>
    </location>
</feature>
<dbReference type="FunFam" id="1.10.10.10:FF:000001">
    <property type="entry name" value="LysR family transcriptional regulator"/>
    <property type="match status" value="1"/>
</dbReference>
<comment type="caution">
    <text evidence="6">The sequence shown here is derived from an EMBL/GenBank/DDBJ whole genome shotgun (WGS) entry which is preliminary data.</text>
</comment>
<dbReference type="CDD" id="cd05466">
    <property type="entry name" value="PBP2_LTTR_substrate"/>
    <property type="match status" value="1"/>
</dbReference>
<dbReference type="SUPFAM" id="SSF53850">
    <property type="entry name" value="Periplasmic binding protein-like II"/>
    <property type="match status" value="1"/>
</dbReference>
<evidence type="ECO:0000313" key="6">
    <source>
        <dbReference type="EMBL" id="MBE3639563.1"/>
    </source>
</evidence>
<dbReference type="Proteomes" id="UP000609121">
    <property type="component" value="Unassembled WGS sequence"/>
</dbReference>
<dbReference type="AlphaFoldDB" id="A0A8J6Z0V6"/>